<proteinExistence type="predicted"/>
<reference evidence="1 2" key="1">
    <citation type="journal article" date="2023" name="Plants (Basel)">
        <title>Bridging the Gap: Combining Genomics and Transcriptomics Approaches to Understand Stylosanthes scabra, an Orphan Legume from the Brazilian Caatinga.</title>
        <authorList>
            <person name="Ferreira-Neto J.R.C."/>
            <person name="da Silva M.D."/>
            <person name="Binneck E."/>
            <person name="de Melo N.F."/>
            <person name="da Silva R.H."/>
            <person name="de Melo A.L.T.M."/>
            <person name="Pandolfi V."/>
            <person name="Bustamante F.O."/>
            <person name="Brasileiro-Vidal A.C."/>
            <person name="Benko-Iseppon A.M."/>
        </authorList>
    </citation>
    <scope>NUCLEOTIDE SEQUENCE [LARGE SCALE GENOMIC DNA]</scope>
    <source>
        <tissue evidence="1">Leaves</tissue>
    </source>
</reference>
<organism evidence="1 2">
    <name type="scientific">Stylosanthes scabra</name>
    <dbReference type="NCBI Taxonomy" id="79078"/>
    <lineage>
        <taxon>Eukaryota</taxon>
        <taxon>Viridiplantae</taxon>
        <taxon>Streptophyta</taxon>
        <taxon>Embryophyta</taxon>
        <taxon>Tracheophyta</taxon>
        <taxon>Spermatophyta</taxon>
        <taxon>Magnoliopsida</taxon>
        <taxon>eudicotyledons</taxon>
        <taxon>Gunneridae</taxon>
        <taxon>Pentapetalae</taxon>
        <taxon>rosids</taxon>
        <taxon>fabids</taxon>
        <taxon>Fabales</taxon>
        <taxon>Fabaceae</taxon>
        <taxon>Papilionoideae</taxon>
        <taxon>50 kb inversion clade</taxon>
        <taxon>dalbergioids sensu lato</taxon>
        <taxon>Dalbergieae</taxon>
        <taxon>Pterocarpus clade</taxon>
        <taxon>Stylosanthes</taxon>
    </lineage>
</organism>
<evidence type="ECO:0000313" key="2">
    <source>
        <dbReference type="Proteomes" id="UP001341840"/>
    </source>
</evidence>
<comment type="caution">
    <text evidence="1">The sequence shown here is derived from an EMBL/GenBank/DDBJ whole genome shotgun (WGS) entry which is preliminary data.</text>
</comment>
<sequence length="230" mass="26129">MLNPNFHNGNANISAAGTVPMNINFVSSSLGMDSPLLQITTNFSNISSPEEERILKEGLTRYAGQNFAWKCILIASMLIEKTARDVAFKLTQKNTFLFRVMPEYLASITSGYSVAIYTVGTFNNHHIGMVRIPVSNILSNIELAMKPCFNAVQVRRRQSRRFQEVLNVGARVVDKSYFPAWYKMLAIGIHDLKLKVKKHRRIKGLSSDESSFSRMVVVVKLRMIIFFNFR</sequence>
<gene>
    <name evidence="1" type="ORF">PIB30_076991</name>
</gene>
<dbReference type="EMBL" id="JASCZI010061438">
    <property type="protein sequence ID" value="MED6138708.1"/>
    <property type="molecule type" value="Genomic_DNA"/>
</dbReference>
<dbReference type="Proteomes" id="UP001341840">
    <property type="component" value="Unassembled WGS sequence"/>
</dbReference>
<name>A0ABU6SSB3_9FABA</name>
<accession>A0ABU6SSB3</accession>
<evidence type="ECO:0000313" key="1">
    <source>
        <dbReference type="EMBL" id="MED6138708.1"/>
    </source>
</evidence>
<protein>
    <submittedName>
        <fullName evidence="1">Uncharacterized protein</fullName>
    </submittedName>
</protein>
<keyword evidence="2" id="KW-1185">Reference proteome</keyword>